<dbReference type="EMBL" id="MLJW01000155">
    <property type="protein sequence ID" value="OIQ96081.1"/>
    <property type="molecule type" value="Genomic_DNA"/>
</dbReference>
<dbReference type="SUPFAM" id="SSF82171">
    <property type="entry name" value="DPP6 N-terminal domain-like"/>
    <property type="match status" value="1"/>
</dbReference>
<dbReference type="AlphaFoldDB" id="A0A1J5RJY6"/>
<evidence type="ECO:0000313" key="2">
    <source>
        <dbReference type="EMBL" id="OIQ96081.1"/>
    </source>
</evidence>
<reference evidence="2" key="1">
    <citation type="submission" date="2016-10" db="EMBL/GenBank/DDBJ databases">
        <title>Sequence of Gallionella enrichment culture.</title>
        <authorList>
            <person name="Poehlein A."/>
            <person name="Muehling M."/>
            <person name="Daniel R."/>
        </authorList>
    </citation>
    <scope>NUCLEOTIDE SEQUENCE</scope>
</reference>
<proteinExistence type="predicted"/>
<accession>A0A1J5RJY6</accession>
<feature type="region of interest" description="Disordered" evidence="1">
    <location>
        <begin position="42"/>
        <end position="81"/>
    </location>
</feature>
<evidence type="ECO:0000256" key="1">
    <source>
        <dbReference type="SAM" id="MobiDB-lite"/>
    </source>
</evidence>
<protein>
    <submittedName>
        <fullName evidence="2">Uncharacterized protein</fullName>
    </submittedName>
</protein>
<comment type="caution">
    <text evidence="2">The sequence shown here is derived from an EMBL/GenBank/DDBJ whole genome shotgun (WGS) entry which is preliminary data.</text>
</comment>
<gene>
    <name evidence="2" type="ORF">GALL_219590</name>
</gene>
<name>A0A1J5RJY6_9ZZZZ</name>
<sequence length="511" mass="53691">MMNTHFFRLSLLSMACSAILSACGGGGTAGALSAGVASSSTVGTAGSTSSQTGTNLTNTAPQAPAPTTQSTATATSSATPTDLCSGIPVTGKSLVNYSPLAKPAKGQTVVDPDFGVQITRVTDGMADWGAGVSIPAYPTAQAWNADETRFILYVTDARKAGAQTGYAMFDGKTYRFIKWLPINPPDIEQFYWSKTDPTRLVYIDNRESGGTTIMKMMAINVETGVQTVLHDFMPDIKAMGWPTTGPVRAGYPFMPGGNLQLFGLGAGGIPNVNSQLGLNVFGFDATTNKITLYKGIALAQARGSTPFPLKSGNGWAWPDWSNMTTKVFDLNGNIVRTVPFNADEHLDSAVNARGEDLLVGTQFDGPSGSGNLMVANLTTGGVSTLIGMATGDGYPRTGALIGAGAYRNPGWVVEGITGDIHLTKTYLDQEVLLANVDTKQICRVAHHRSTGYWANAAQNNYWAQTNVTLSPSGTRILVQSDWGAATPGAGTVADPNAVIDTYVITLPSYKP</sequence>
<organism evidence="2">
    <name type="scientific">mine drainage metagenome</name>
    <dbReference type="NCBI Taxonomy" id="410659"/>
    <lineage>
        <taxon>unclassified sequences</taxon>
        <taxon>metagenomes</taxon>
        <taxon>ecological metagenomes</taxon>
    </lineage>
</organism>